<dbReference type="HOGENOM" id="CLU_033975_2_0_7"/>
<dbReference type="InterPro" id="IPR023606">
    <property type="entry name" value="CoA-Trfase_III_dom_1_sf"/>
</dbReference>
<dbReference type="InterPro" id="IPR044855">
    <property type="entry name" value="CoA-Trfase_III_dom3_sf"/>
</dbReference>
<dbReference type="InterPro" id="IPR050483">
    <property type="entry name" value="CoA-transferase_III_domain"/>
</dbReference>
<dbReference type="PANTHER" id="PTHR48207:SF3">
    <property type="entry name" value="SUCCINATE--HYDROXYMETHYLGLUTARATE COA-TRANSFERASE"/>
    <property type="match status" value="1"/>
</dbReference>
<evidence type="ECO:0000313" key="3">
    <source>
        <dbReference type="Proteomes" id="UP000019140"/>
    </source>
</evidence>
<proteinExistence type="predicted"/>
<sequence>MGTDMDGALQGVRIIDLTRVWAGPHATRMLADMGAEVIHVTSRKLVGALTVTQETARILGVYPNDEPGERHWNRNSQTNDLTRNKYDITLELDTPEGLSLLKRLIAISDVVIENYSPRVMPKFGLDYPNLQALNPKIILCSMPGYGSQGPYRGFISYGTNVDPAAGLASLMGYPGELPHMSGNAYPDPVAGLFAAGTILTALYHQRHTGQGQYIDLSQAEATTALLGEFSLGTQLNGEIPSRMGNHHPHKAPHGCYPCRGEDKWVAIAVGSDDEWRAFQSIMGHAAWCDDSRFATLQGRLQHHDELDRYIAAWTGEQDAYQVMHTLQRVGVPAGVVVNAEELVHEPQLQARDFFWEIDHPEAGCLRYAGQPVRLSETPPQCYRPAPCLGQHNDQVLGGLLGLSAEELAILRNKGIIGDRPLPRY</sequence>
<protein>
    <recommendedName>
        <fullName evidence="4">CoA transferase</fullName>
    </recommendedName>
</protein>
<keyword evidence="3" id="KW-1185">Reference proteome</keyword>
<dbReference type="AlphaFoldDB" id="W4LX41"/>
<keyword evidence="1" id="KW-0808">Transferase</keyword>
<comment type="caution">
    <text evidence="2">The sequence shown here is derived from an EMBL/GenBank/DDBJ whole genome shotgun (WGS) entry which is preliminary data.</text>
</comment>
<dbReference type="SUPFAM" id="SSF89796">
    <property type="entry name" value="CoA-transferase family III (CaiB/BaiF)"/>
    <property type="match status" value="1"/>
</dbReference>
<dbReference type="GO" id="GO:0008410">
    <property type="term" value="F:CoA-transferase activity"/>
    <property type="evidence" value="ECO:0007669"/>
    <property type="project" value="TreeGrafter"/>
</dbReference>
<evidence type="ECO:0008006" key="4">
    <source>
        <dbReference type="Google" id="ProtNLM"/>
    </source>
</evidence>
<reference evidence="2 3" key="1">
    <citation type="journal article" date="2014" name="Nature">
        <title>An environmental bacterial taxon with a large and distinct metabolic repertoire.</title>
        <authorList>
            <person name="Wilson M.C."/>
            <person name="Mori T."/>
            <person name="Ruckert C."/>
            <person name="Uria A.R."/>
            <person name="Helf M.J."/>
            <person name="Takada K."/>
            <person name="Gernert C."/>
            <person name="Steffens U.A."/>
            <person name="Heycke N."/>
            <person name="Schmitt S."/>
            <person name="Rinke C."/>
            <person name="Helfrich E.J."/>
            <person name="Brachmann A.O."/>
            <person name="Gurgui C."/>
            <person name="Wakimoto T."/>
            <person name="Kracht M."/>
            <person name="Crusemann M."/>
            <person name="Hentschel U."/>
            <person name="Abe I."/>
            <person name="Matsunaga S."/>
            <person name="Kalinowski J."/>
            <person name="Takeyama H."/>
            <person name="Piel J."/>
        </authorList>
    </citation>
    <scope>NUCLEOTIDE SEQUENCE [LARGE SCALE GENOMIC DNA]</scope>
    <source>
        <strain evidence="3">TSY2</strain>
    </source>
</reference>
<organism evidence="2 3">
    <name type="scientific">Candidatus Entotheonella gemina</name>
    <dbReference type="NCBI Taxonomy" id="1429439"/>
    <lineage>
        <taxon>Bacteria</taxon>
        <taxon>Pseudomonadati</taxon>
        <taxon>Nitrospinota/Tectimicrobiota group</taxon>
        <taxon>Candidatus Tectimicrobiota</taxon>
        <taxon>Candidatus Entotheonellia</taxon>
        <taxon>Candidatus Entotheonellales</taxon>
        <taxon>Candidatus Entotheonellaceae</taxon>
        <taxon>Candidatus Entotheonella</taxon>
    </lineage>
</organism>
<evidence type="ECO:0000256" key="1">
    <source>
        <dbReference type="ARBA" id="ARBA00022679"/>
    </source>
</evidence>
<dbReference type="Gene3D" id="3.40.50.10540">
    <property type="entry name" value="Crotonobetainyl-coa:carnitine coa-transferase, domain 1"/>
    <property type="match status" value="1"/>
</dbReference>
<evidence type="ECO:0000313" key="2">
    <source>
        <dbReference type="EMBL" id="ETX02490.1"/>
    </source>
</evidence>
<dbReference type="PANTHER" id="PTHR48207">
    <property type="entry name" value="SUCCINATE--HYDROXYMETHYLGLUTARATE COA-TRANSFERASE"/>
    <property type="match status" value="1"/>
</dbReference>
<name>W4LX41_9BACT</name>
<dbReference type="InterPro" id="IPR003673">
    <property type="entry name" value="CoA-Trfase_fam_III"/>
</dbReference>
<accession>W4LX41</accession>
<gene>
    <name evidence="2" type="ORF">ETSY2_35480</name>
</gene>
<dbReference type="Proteomes" id="UP000019140">
    <property type="component" value="Unassembled WGS sequence"/>
</dbReference>
<dbReference type="Gene3D" id="3.30.1540.10">
    <property type="entry name" value="formyl-coa transferase, domain 3"/>
    <property type="match status" value="1"/>
</dbReference>
<dbReference type="Pfam" id="PF02515">
    <property type="entry name" value="CoA_transf_3"/>
    <property type="match status" value="1"/>
</dbReference>
<dbReference type="EMBL" id="AZHX01001524">
    <property type="protein sequence ID" value="ETX02490.1"/>
    <property type="molecule type" value="Genomic_DNA"/>
</dbReference>